<protein>
    <submittedName>
        <fullName evidence="5">Di-copper centre-containing protein</fullName>
    </submittedName>
</protein>
<reference evidence="5 6" key="1">
    <citation type="journal article" date="2018" name="Biotechnol. Biofuels">
        <title>Integrative visual omics of the white-rot fungus Polyporus brumalis exposes the biotechnological potential of its oxidative enzymes for delignifying raw plant biomass.</title>
        <authorList>
            <person name="Miyauchi S."/>
            <person name="Rancon A."/>
            <person name="Drula E."/>
            <person name="Hage H."/>
            <person name="Chaduli D."/>
            <person name="Favel A."/>
            <person name="Grisel S."/>
            <person name="Henrissat B."/>
            <person name="Herpoel-Gimbert I."/>
            <person name="Ruiz-Duenas F.J."/>
            <person name="Chevret D."/>
            <person name="Hainaut M."/>
            <person name="Lin J."/>
            <person name="Wang M."/>
            <person name="Pangilinan J."/>
            <person name="Lipzen A."/>
            <person name="Lesage-Meessen L."/>
            <person name="Navarro D."/>
            <person name="Riley R."/>
            <person name="Grigoriev I.V."/>
            <person name="Zhou S."/>
            <person name="Raouche S."/>
            <person name="Rosso M.N."/>
        </authorList>
    </citation>
    <scope>NUCLEOTIDE SEQUENCE [LARGE SCALE GENOMIC DNA]</scope>
    <source>
        <strain evidence="5 6">BRFM 1820</strain>
    </source>
</reference>
<keyword evidence="2" id="KW-0186">Copper</keyword>
<gene>
    <name evidence="5" type="ORF">OH76DRAFT_1452762</name>
</gene>
<evidence type="ECO:0000313" key="5">
    <source>
        <dbReference type="EMBL" id="RDX55017.1"/>
    </source>
</evidence>
<sequence length="363" mass="40703">MRLLSSIIASAFFLGVSSLGASAAACTHPSVRREWRKLSVVERAEWVSAINCLANLPHDDSLTPTVDPSVSNISPVNTSGSYWDDLVYVHMDLNTKIHNTGLFYPFHRFYVQAVENSMKERCGYTGAFPYWDWSIDAHDVEHSPLFRESDHISGVGGWGDPAKDFQVQDGGFRHFGVAYPVPHIIRRNFTLQPFLPFGDVPMFTNLSQYANETFTPAEVHKLVTWTPGDFVGFQAYMERPEGPHASVHFILGGDLSGYCPSNAPQPCIPQPTFSANEPMFFFHHAMVDKIWYDWQHANSANFWAYKGGSVQNLTSVQALHDWPNGMAPDLHFDSTIPADGMFSEVAIRDVMDTTGGYLCYVYE</sequence>
<keyword evidence="6" id="KW-1185">Reference proteome</keyword>
<evidence type="ECO:0000256" key="3">
    <source>
        <dbReference type="SAM" id="SignalP"/>
    </source>
</evidence>
<dbReference type="Proteomes" id="UP000256964">
    <property type="component" value="Unassembled WGS sequence"/>
</dbReference>
<dbReference type="EMBL" id="KZ857383">
    <property type="protein sequence ID" value="RDX55017.1"/>
    <property type="molecule type" value="Genomic_DNA"/>
</dbReference>
<dbReference type="Gene3D" id="1.10.1280.10">
    <property type="entry name" value="Di-copper center containing domain from catechol oxidase"/>
    <property type="match status" value="1"/>
</dbReference>
<dbReference type="InterPro" id="IPR050316">
    <property type="entry name" value="Tyrosinase/Hemocyanin"/>
</dbReference>
<dbReference type="PANTHER" id="PTHR11474:SF126">
    <property type="entry name" value="TYROSINASE-LIKE PROTEIN TYR-1-RELATED"/>
    <property type="match status" value="1"/>
</dbReference>
<keyword evidence="1" id="KW-0479">Metal-binding</keyword>
<feature type="signal peptide" evidence="3">
    <location>
        <begin position="1"/>
        <end position="18"/>
    </location>
</feature>
<dbReference type="STRING" id="139420.A0A371DR51"/>
<dbReference type="InterPro" id="IPR008922">
    <property type="entry name" value="Di-copper_centre_dom_sf"/>
</dbReference>
<feature type="domain" description="Tyrosinase copper-binding" evidence="4">
    <location>
        <begin position="82"/>
        <end position="296"/>
    </location>
</feature>
<evidence type="ECO:0000313" key="6">
    <source>
        <dbReference type="Proteomes" id="UP000256964"/>
    </source>
</evidence>
<evidence type="ECO:0000259" key="4">
    <source>
        <dbReference type="Pfam" id="PF00264"/>
    </source>
</evidence>
<dbReference type="AlphaFoldDB" id="A0A371DR51"/>
<evidence type="ECO:0000256" key="1">
    <source>
        <dbReference type="ARBA" id="ARBA00022723"/>
    </source>
</evidence>
<dbReference type="PROSITE" id="PS51257">
    <property type="entry name" value="PROKAR_LIPOPROTEIN"/>
    <property type="match status" value="1"/>
</dbReference>
<dbReference type="PRINTS" id="PR00092">
    <property type="entry name" value="TYROSINASE"/>
</dbReference>
<proteinExistence type="predicted"/>
<dbReference type="InterPro" id="IPR002227">
    <property type="entry name" value="Tyrosinase_Cu-bd"/>
</dbReference>
<accession>A0A371DR51</accession>
<dbReference type="GO" id="GO:0046872">
    <property type="term" value="F:metal ion binding"/>
    <property type="evidence" value="ECO:0007669"/>
    <property type="project" value="UniProtKB-KW"/>
</dbReference>
<dbReference type="GO" id="GO:0016491">
    <property type="term" value="F:oxidoreductase activity"/>
    <property type="evidence" value="ECO:0007669"/>
    <property type="project" value="InterPro"/>
</dbReference>
<dbReference type="OrthoDB" id="6132182at2759"/>
<keyword evidence="3" id="KW-0732">Signal</keyword>
<dbReference type="PANTHER" id="PTHR11474">
    <property type="entry name" value="TYROSINASE FAMILY MEMBER"/>
    <property type="match status" value="1"/>
</dbReference>
<organism evidence="5 6">
    <name type="scientific">Lentinus brumalis</name>
    <dbReference type="NCBI Taxonomy" id="2498619"/>
    <lineage>
        <taxon>Eukaryota</taxon>
        <taxon>Fungi</taxon>
        <taxon>Dikarya</taxon>
        <taxon>Basidiomycota</taxon>
        <taxon>Agaricomycotina</taxon>
        <taxon>Agaricomycetes</taxon>
        <taxon>Polyporales</taxon>
        <taxon>Polyporaceae</taxon>
        <taxon>Lentinus</taxon>
    </lineage>
</organism>
<feature type="chain" id="PRO_5016810706" evidence="3">
    <location>
        <begin position="19"/>
        <end position="363"/>
    </location>
</feature>
<dbReference type="SUPFAM" id="SSF48056">
    <property type="entry name" value="Di-copper centre-containing domain"/>
    <property type="match status" value="1"/>
</dbReference>
<evidence type="ECO:0000256" key="2">
    <source>
        <dbReference type="ARBA" id="ARBA00023008"/>
    </source>
</evidence>
<dbReference type="Pfam" id="PF00264">
    <property type="entry name" value="Tyrosinase"/>
    <property type="match status" value="1"/>
</dbReference>
<name>A0A371DR51_9APHY</name>